<feature type="transmembrane region" description="Helical" evidence="1">
    <location>
        <begin position="33"/>
        <end position="53"/>
    </location>
</feature>
<evidence type="ECO:0000256" key="1">
    <source>
        <dbReference type="SAM" id="Phobius"/>
    </source>
</evidence>
<dbReference type="EMBL" id="CP013213">
    <property type="protein sequence ID" value="AMC93068.1"/>
    <property type="molecule type" value="Genomic_DNA"/>
</dbReference>
<reference evidence="2 3" key="1">
    <citation type="submission" date="2015-10" db="EMBL/GenBank/DDBJ databases">
        <title>Erysipelothrix larvae sp. LV19 isolated from the larval gut of the rhinoceros beetle, Trypoxylus dichotomus.</title>
        <authorList>
            <person name="Lim S."/>
            <person name="Kim B.-C."/>
        </authorList>
    </citation>
    <scope>NUCLEOTIDE SEQUENCE [LARGE SCALE GENOMIC DNA]</scope>
    <source>
        <strain evidence="2 3">LV19</strain>
    </source>
</reference>
<protein>
    <recommendedName>
        <fullName evidence="4">DUF3137 domain-containing protein</fullName>
    </recommendedName>
</protein>
<dbReference type="InterPro" id="IPR021484">
    <property type="entry name" value="DUF3137"/>
</dbReference>
<dbReference type="STRING" id="1514105.AOC36_03470"/>
<gene>
    <name evidence="2" type="ORF">AOC36_03470</name>
</gene>
<evidence type="ECO:0000313" key="3">
    <source>
        <dbReference type="Proteomes" id="UP000063781"/>
    </source>
</evidence>
<dbReference type="OrthoDB" id="2056161at2"/>
<evidence type="ECO:0000313" key="2">
    <source>
        <dbReference type="EMBL" id="AMC93068.1"/>
    </source>
</evidence>
<sequence>MVEIQKRMRILFAVFVCIVIFLMGSMFRNFDSIVSSFVMTFILFIGFAILWTMMSKQLTRLYRERIIRVALEETFDHFVYEPEQGFSKQTIYDTNLFPKGNTYTSSDLVRLQLNGNTIEIADVKIEDVTTDDNGTHVSTYFTGKWMMMKSKKPIESKLYIIDRDNRNSRPKGWLFKGKELEKVSMESIAFNKQFTVYASNPHDAFYVLTPQVIQGVINLDDHNLSVYQDKDKTHVAASGSKPFVNVTIFSNLDEINERNRVKQQFETILEFIKFYGIESEGES</sequence>
<name>A0A0X8GZ26_9FIRM</name>
<accession>A0A0X8GZ26</accession>
<keyword evidence="1" id="KW-1133">Transmembrane helix</keyword>
<organism evidence="2 3">
    <name type="scientific">Erysipelothrix larvae</name>
    <dbReference type="NCBI Taxonomy" id="1514105"/>
    <lineage>
        <taxon>Bacteria</taxon>
        <taxon>Bacillati</taxon>
        <taxon>Bacillota</taxon>
        <taxon>Erysipelotrichia</taxon>
        <taxon>Erysipelotrichales</taxon>
        <taxon>Erysipelotrichaceae</taxon>
        <taxon>Erysipelothrix</taxon>
    </lineage>
</organism>
<dbReference type="Pfam" id="PF11335">
    <property type="entry name" value="DUF3137"/>
    <property type="match status" value="1"/>
</dbReference>
<proteinExistence type="predicted"/>
<feature type="transmembrane region" description="Helical" evidence="1">
    <location>
        <begin position="9"/>
        <end position="27"/>
    </location>
</feature>
<keyword evidence="1" id="KW-0472">Membrane</keyword>
<dbReference type="Proteomes" id="UP000063781">
    <property type="component" value="Chromosome"/>
</dbReference>
<dbReference type="RefSeq" id="WP_067631483.1">
    <property type="nucleotide sequence ID" value="NZ_CP013213.1"/>
</dbReference>
<keyword evidence="3" id="KW-1185">Reference proteome</keyword>
<keyword evidence="1" id="KW-0812">Transmembrane</keyword>
<evidence type="ECO:0008006" key="4">
    <source>
        <dbReference type="Google" id="ProtNLM"/>
    </source>
</evidence>
<dbReference type="KEGG" id="erl:AOC36_03470"/>
<dbReference type="AlphaFoldDB" id="A0A0X8GZ26"/>